<dbReference type="OrthoDB" id="1637982at2759"/>
<organism evidence="2 3">
    <name type="scientific">Leptotrombidium deliense</name>
    <dbReference type="NCBI Taxonomy" id="299467"/>
    <lineage>
        <taxon>Eukaryota</taxon>
        <taxon>Metazoa</taxon>
        <taxon>Ecdysozoa</taxon>
        <taxon>Arthropoda</taxon>
        <taxon>Chelicerata</taxon>
        <taxon>Arachnida</taxon>
        <taxon>Acari</taxon>
        <taxon>Acariformes</taxon>
        <taxon>Trombidiformes</taxon>
        <taxon>Prostigmata</taxon>
        <taxon>Anystina</taxon>
        <taxon>Parasitengona</taxon>
        <taxon>Trombiculoidea</taxon>
        <taxon>Trombiculidae</taxon>
        <taxon>Leptotrombidium</taxon>
    </lineage>
</organism>
<feature type="domain" description="Cytochrome b-c1 complex subunit Rieske transmembrane" evidence="1">
    <location>
        <begin position="76"/>
        <end position="141"/>
    </location>
</feature>
<feature type="non-terminal residue" evidence="2">
    <location>
        <position position="160"/>
    </location>
</feature>
<dbReference type="InterPro" id="IPR004192">
    <property type="entry name" value="Rieske_TM"/>
</dbReference>
<evidence type="ECO:0000313" key="2">
    <source>
        <dbReference type="EMBL" id="RWS26076.1"/>
    </source>
</evidence>
<reference evidence="2 3" key="1">
    <citation type="journal article" date="2018" name="Gigascience">
        <title>Genomes of trombidid mites reveal novel predicted allergens and laterally-transferred genes associated with secondary metabolism.</title>
        <authorList>
            <person name="Dong X."/>
            <person name="Chaisiri K."/>
            <person name="Xia D."/>
            <person name="Armstrong S.D."/>
            <person name="Fang Y."/>
            <person name="Donnelly M.J."/>
            <person name="Kadowaki T."/>
            <person name="McGarry J.W."/>
            <person name="Darby A.C."/>
            <person name="Makepeace B.L."/>
        </authorList>
    </citation>
    <scope>NUCLEOTIDE SEQUENCE [LARGE SCALE GENOMIC DNA]</scope>
    <source>
        <strain evidence="2">UoL-UT</strain>
    </source>
</reference>
<dbReference type="Gene3D" id="1.20.5.270">
    <property type="entry name" value="Ubiquinol cytochrome reductase, transmembrane domain"/>
    <property type="match status" value="1"/>
</dbReference>
<sequence>MFAVVSRGNTLSPYLKATSAAVGHKVIQIPVDPHHEAPIVASTYIYKEASSVKLINGQLKGVSSTVNALHQVRFAHTDIKIPDFDSYRRDSTKNPNKSARDTVAERQAFSYFITAGFGVGSAIFAKTAARSLVGMMSPAKDVLALAKVEVKLNDIPEGKN</sequence>
<dbReference type="InterPro" id="IPR037008">
    <property type="entry name" value="bc1_Rieske_TM_sf"/>
</dbReference>
<keyword evidence="3" id="KW-1185">Reference proteome</keyword>
<dbReference type="Pfam" id="PF02921">
    <property type="entry name" value="UCR_TM"/>
    <property type="match status" value="1"/>
</dbReference>
<gene>
    <name evidence="2" type="ORF">B4U80_11029</name>
</gene>
<comment type="caution">
    <text evidence="2">The sequence shown here is derived from an EMBL/GenBank/DDBJ whole genome shotgun (WGS) entry which is preliminary data.</text>
</comment>
<accession>A0A443SEX9</accession>
<dbReference type="EMBL" id="NCKV01003092">
    <property type="protein sequence ID" value="RWS26076.1"/>
    <property type="molecule type" value="Genomic_DNA"/>
</dbReference>
<evidence type="ECO:0000259" key="1">
    <source>
        <dbReference type="Pfam" id="PF02921"/>
    </source>
</evidence>
<protein>
    <submittedName>
        <fullName evidence="2">Cytochrome b-c1 complex subunit Rieske-like protein</fullName>
    </submittedName>
</protein>
<dbReference type="Proteomes" id="UP000288716">
    <property type="component" value="Unassembled WGS sequence"/>
</dbReference>
<dbReference type="GO" id="GO:0008121">
    <property type="term" value="F:quinol-cytochrome-c reductase activity"/>
    <property type="evidence" value="ECO:0007669"/>
    <property type="project" value="InterPro"/>
</dbReference>
<name>A0A443SEX9_9ACAR</name>
<dbReference type="VEuPathDB" id="VectorBase:LDEU005966"/>
<dbReference type="AlphaFoldDB" id="A0A443SEX9"/>
<dbReference type="SUPFAM" id="SSF81502">
    <property type="entry name" value="ISP transmembrane anchor"/>
    <property type="match status" value="1"/>
</dbReference>
<proteinExistence type="predicted"/>
<dbReference type="STRING" id="299467.A0A443SEX9"/>
<evidence type="ECO:0000313" key="3">
    <source>
        <dbReference type="Proteomes" id="UP000288716"/>
    </source>
</evidence>